<name>A0A2A3Z0H8_BREAU</name>
<dbReference type="Proteomes" id="UP000217564">
    <property type="component" value="Unassembled WGS sequence"/>
</dbReference>
<evidence type="ECO:0000256" key="1">
    <source>
        <dbReference type="SAM" id="Phobius"/>
    </source>
</evidence>
<dbReference type="EMBL" id="RHFF01000037">
    <property type="protein sequence ID" value="TGD36398.1"/>
    <property type="molecule type" value="Genomic_DNA"/>
</dbReference>
<dbReference type="Proteomes" id="UP000297736">
    <property type="component" value="Unassembled WGS sequence"/>
</dbReference>
<feature type="transmembrane region" description="Helical" evidence="1">
    <location>
        <begin position="133"/>
        <end position="155"/>
    </location>
</feature>
<gene>
    <name evidence="2" type="ORF">CIK64_18650</name>
    <name evidence="3" type="ORF">EB834_19845</name>
</gene>
<keyword evidence="1" id="KW-1133">Transmembrane helix</keyword>
<dbReference type="EMBL" id="NRGP01000049">
    <property type="protein sequence ID" value="PCC44875.1"/>
    <property type="molecule type" value="Genomic_DNA"/>
</dbReference>
<keyword evidence="1" id="KW-0472">Membrane</keyword>
<evidence type="ECO:0000313" key="2">
    <source>
        <dbReference type="EMBL" id="PCC44875.1"/>
    </source>
</evidence>
<reference evidence="2 4" key="1">
    <citation type="journal article" date="2017" name="Elife">
        <title>Extensive horizontal gene transfer in cheese-associated bacteria.</title>
        <authorList>
            <person name="Bonham K.S."/>
            <person name="Wolfe B.E."/>
            <person name="Dutton R.J."/>
        </authorList>
    </citation>
    <scope>NUCLEOTIDE SEQUENCE [LARGE SCALE GENOMIC DNA]</scope>
    <source>
        <strain evidence="2 4">947_7</strain>
    </source>
</reference>
<feature type="transmembrane region" description="Helical" evidence="1">
    <location>
        <begin position="205"/>
        <end position="224"/>
    </location>
</feature>
<reference evidence="3 5" key="2">
    <citation type="submission" date="2018-10" db="EMBL/GenBank/DDBJ databases">
        <title>Brevibacterium genomes from Austrain hard cheese rinds.</title>
        <authorList>
            <person name="Anast J.M."/>
            <person name="Dzieciol M."/>
            <person name="Schultz D.L."/>
            <person name="Mann E."/>
            <person name="Wagner M."/>
            <person name="Schmitz-Esser S."/>
        </authorList>
    </citation>
    <scope>NUCLEOTIDE SEQUENCE [LARGE SCALE GENOMIC DNA]</scope>
    <source>
        <strain evidence="3 5">L261</strain>
    </source>
</reference>
<evidence type="ECO:0000313" key="4">
    <source>
        <dbReference type="Proteomes" id="UP000217564"/>
    </source>
</evidence>
<protein>
    <recommendedName>
        <fullName evidence="6">ABC transporter permease</fullName>
    </recommendedName>
</protein>
<evidence type="ECO:0008006" key="6">
    <source>
        <dbReference type="Google" id="ProtNLM"/>
    </source>
</evidence>
<feature type="transmembrane region" description="Helical" evidence="1">
    <location>
        <begin position="57"/>
        <end position="76"/>
    </location>
</feature>
<comment type="caution">
    <text evidence="2">The sequence shown here is derived from an EMBL/GenBank/DDBJ whole genome shotgun (WGS) entry which is preliminary data.</text>
</comment>
<feature type="transmembrane region" description="Helical" evidence="1">
    <location>
        <begin position="175"/>
        <end position="198"/>
    </location>
</feature>
<accession>A0A2A3Z0H8</accession>
<feature type="transmembrane region" description="Helical" evidence="1">
    <location>
        <begin position="259"/>
        <end position="278"/>
    </location>
</feature>
<feature type="transmembrane region" description="Helical" evidence="1">
    <location>
        <begin position="88"/>
        <end position="107"/>
    </location>
</feature>
<proteinExistence type="predicted"/>
<dbReference type="AlphaFoldDB" id="A0A2A3Z0H8"/>
<evidence type="ECO:0000313" key="5">
    <source>
        <dbReference type="Proteomes" id="UP000297736"/>
    </source>
</evidence>
<organism evidence="2 4">
    <name type="scientific">Brevibacterium aurantiacum</name>
    <dbReference type="NCBI Taxonomy" id="273384"/>
    <lineage>
        <taxon>Bacteria</taxon>
        <taxon>Bacillati</taxon>
        <taxon>Actinomycetota</taxon>
        <taxon>Actinomycetes</taxon>
        <taxon>Micrococcales</taxon>
        <taxon>Brevibacteriaceae</taxon>
        <taxon>Brevibacterium</taxon>
    </lineage>
</organism>
<keyword evidence="1" id="KW-0812">Transmembrane</keyword>
<evidence type="ECO:0000313" key="3">
    <source>
        <dbReference type="EMBL" id="TGD36398.1"/>
    </source>
</evidence>
<sequence length="284" mass="30228">MKARKTIRRWPPWRRLHEWVVEVTTADPIQIESARPRLRDCLLGEIVKILSAKSTSVTIALSIGVAVFVTVLITVFNDGSANPLSLSLIGPFLGTWLLVVLAANVVATEYSTGMIQQSLAVTPRRGRLIASKLLFVAAISLLSGLVLSFLCYAVGQLILSGTDRPSIGLGDVSTVRAVTVTGVFTLIYPLIAASLAFVTRHATGAVLLTLLIAFFPMVMAELGSSTWAEIAVRFAPGGPMESLTGQAQPGTVGYMETGSAVGVTIGWLSIFVAAAFASQLRRDE</sequence>